<accession>A0A8E2E1D8</accession>
<dbReference type="Proteomes" id="UP000250266">
    <property type="component" value="Unassembled WGS sequence"/>
</dbReference>
<sequence length="112" mass="12107">MQYGWKRAASQQNNNFIFSSLLLCNTFRLVNSIHPAIELSITKKTNPSPQFFPVPTLRPALASPFSSSINSLASPMEVDVVAPRTCTHVSGSIELLDVALLSKSACGLSSKI</sequence>
<evidence type="ECO:0000313" key="2">
    <source>
        <dbReference type="Proteomes" id="UP000250266"/>
    </source>
</evidence>
<proteinExistence type="predicted"/>
<reference evidence="1 2" key="1">
    <citation type="journal article" date="2016" name="Nat. Commun.">
        <title>Ectomycorrhizal ecology is imprinted in the genome of the dominant symbiotic fungus Cenococcum geophilum.</title>
        <authorList>
            <consortium name="DOE Joint Genome Institute"/>
            <person name="Peter M."/>
            <person name="Kohler A."/>
            <person name="Ohm R.A."/>
            <person name="Kuo A."/>
            <person name="Krutzmann J."/>
            <person name="Morin E."/>
            <person name="Arend M."/>
            <person name="Barry K.W."/>
            <person name="Binder M."/>
            <person name="Choi C."/>
            <person name="Clum A."/>
            <person name="Copeland A."/>
            <person name="Grisel N."/>
            <person name="Haridas S."/>
            <person name="Kipfer T."/>
            <person name="LaButti K."/>
            <person name="Lindquist E."/>
            <person name="Lipzen A."/>
            <person name="Maire R."/>
            <person name="Meier B."/>
            <person name="Mihaltcheva S."/>
            <person name="Molinier V."/>
            <person name="Murat C."/>
            <person name="Poggeler S."/>
            <person name="Quandt C.A."/>
            <person name="Sperisen C."/>
            <person name="Tritt A."/>
            <person name="Tisserant E."/>
            <person name="Crous P.W."/>
            <person name="Henrissat B."/>
            <person name="Nehls U."/>
            <person name="Egli S."/>
            <person name="Spatafora J.W."/>
            <person name="Grigoriev I.V."/>
            <person name="Martin F.M."/>
        </authorList>
    </citation>
    <scope>NUCLEOTIDE SEQUENCE [LARGE SCALE GENOMIC DNA]</scope>
    <source>
        <strain evidence="1 2">CBS 459.81</strain>
    </source>
</reference>
<evidence type="ECO:0000313" key="1">
    <source>
        <dbReference type="EMBL" id="OCK75403.1"/>
    </source>
</evidence>
<dbReference type="EMBL" id="KV745321">
    <property type="protein sequence ID" value="OCK75403.1"/>
    <property type="molecule type" value="Genomic_DNA"/>
</dbReference>
<keyword evidence="2" id="KW-1185">Reference proteome</keyword>
<name>A0A8E2E1D8_9PEZI</name>
<protein>
    <submittedName>
        <fullName evidence="1">Uncharacterized protein</fullName>
    </submittedName>
</protein>
<organism evidence="1 2">
    <name type="scientific">Lepidopterella palustris CBS 459.81</name>
    <dbReference type="NCBI Taxonomy" id="1314670"/>
    <lineage>
        <taxon>Eukaryota</taxon>
        <taxon>Fungi</taxon>
        <taxon>Dikarya</taxon>
        <taxon>Ascomycota</taxon>
        <taxon>Pezizomycotina</taxon>
        <taxon>Dothideomycetes</taxon>
        <taxon>Pleosporomycetidae</taxon>
        <taxon>Mytilinidiales</taxon>
        <taxon>Argynnaceae</taxon>
        <taxon>Lepidopterella</taxon>
    </lineage>
</organism>
<dbReference type="AlphaFoldDB" id="A0A8E2E1D8"/>
<gene>
    <name evidence="1" type="ORF">K432DRAFT_173048</name>
</gene>